<gene>
    <name evidence="1" type="ORF">E2562_012627</name>
</gene>
<evidence type="ECO:0008006" key="3">
    <source>
        <dbReference type="Google" id="ProtNLM"/>
    </source>
</evidence>
<organism evidence="1 2">
    <name type="scientific">Oryza meyeriana var. granulata</name>
    <dbReference type="NCBI Taxonomy" id="110450"/>
    <lineage>
        <taxon>Eukaryota</taxon>
        <taxon>Viridiplantae</taxon>
        <taxon>Streptophyta</taxon>
        <taxon>Embryophyta</taxon>
        <taxon>Tracheophyta</taxon>
        <taxon>Spermatophyta</taxon>
        <taxon>Magnoliopsida</taxon>
        <taxon>Liliopsida</taxon>
        <taxon>Poales</taxon>
        <taxon>Poaceae</taxon>
        <taxon>BOP clade</taxon>
        <taxon>Oryzoideae</taxon>
        <taxon>Oryzeae</taxon>
        <taxon>Oryzinae</taxon>
        <taxon>Oryza</taxon>
        <taxon>Oryza meyeriana</taxon>
    </lineage>
</organism>
<name>A0A6G1CFK5_9ORYZ</name>
<sequence>MASLMLAGGRRAASVVVAGARHSAGLLVHPRAARVAPQSSILPTLPAPRRVVGGQIGGLSPQPGGLASRVPPPAFFSASRALSGSGGGAGGKQTLMAWMKTVESYLADIFSQGGRLERNSLVQISALKGVSTIVSKLERLVNWMFGEEQDPNVLQEKISKEAIDCWAAWASTFAYLVMSILQPYGGYTVSEDRLWLCLTLIGVKDDKENRKLLDILVREGYILRDERGGASFDIVTYMFAEKAFKECTNGRLKQKIKPALEKEHAMMMRLPSTKSLVGSKPV</sequence>
<evidence type="ECO:0000313" key="1">
    <source>
        <dbReference type="EMBL" id="KAF0898920.1"/>
    </source>
</evidence>
<proteinExistence type="predicted"/>
<dbReference type="Proteomes" id="UP000479710">
    <property type="component" value="Unassembled WGS sequence"/>
</dbReference>
<dbReference type="AlphaFoldDB" id="A0A6G1CFK5"/>
<dbReference type="OrthoDB" id="10327206at2759"/>
<accession>A0A6G1CFK5</accession>
<keyword evidence="2" id="KW-1185">Reference proteome</keyword>
<comment type="caution">
    <text evidence="1">The sequence shown here is derived from an EMBL/GenBank/DDBJ whole genome shotgun (WGS) entry which is preliminary data.</text>
</comment>
<reference evidence="1 2" key="1">
    <citation type="submission" date="2019-11" db="EMBL/GenBank/DDBJ databases">
        <title>Whole genome sequence of Oryza granulata.</title>
        <authorList>
            <person name="Li W."/>
        </authorList>
    </citation>
    <scope>NUCLEOTIDE SEQUENCE [LARGE SCALE GENOMIC DNA]</scope>
    <source>
        <strain evidence="2">cv. Menghai</strain>
        <tissue evidence="1">Leaf</tissue>
    </source>
</reference>
<protein>
    <recommendedName>
        <fullName evidence="3">MAGE domain-containing protein</fullName>
    </recommendedName>
</protein>
<dbReference type="EMBL" id="SPHZ02000009">
    <property type="protein sequence ID" value="KAF0898920.1"/>
    <property type="molecule type" value="Genomic_DNA"/>
</dbReference>
<evidence type="ECO:0000313" key="2">
    <source>
        <dbReference type="Proteomes" id="UP000479710"/>
    </source>
</evidence>